<name>A0A0F9QP91_9ZZZZ</name>
<accession>A0A0F9QP91</accession>
<gene>
    <name evidence="1" type="ORF">LCGC14_0677090</name>
</gene>
<evidence type="ECO:0000313" key="1">
    <source>
        <dbReference type="EMBL" id="KKN46015.1"/>
    </source>
</evidence>
<comment type="caution">
    <text evidence="1">The sequence shown here is derived from an EMBL/GenBank/DDBJ whole genome shotgun (WGS) entry which is preliminary data.</text>
</comment>
<protein>
    <submittedName>
        <fullName evidence="1">Uncharacterized protein</fullName>
    </submittedName>
</protein>
<organism evidence="1">
    <name type="scientific">marine sediment metagenome</name>
    <dbReference type="NCBI Taxonomy" id="412755"/>
    <lineage>
        <taxon>unclassified sequences</taxon>
        <taxon>metagenomes</taxon>
        <taxon>ecological metagenomes</taxon>
    </lineage>
</organism>
<reference evidence="1" key="1">
    <citation type="journal article" date="2015" name="Nature">
        <title>Complex archaea that bridge the gap between prokaryotes and eukaryotes.</title>
        <authorList>
            <person name="Spang A."/>
            <person name="Saw J.H."/>
            <person name="Jorgensen S.L."/>
            <person name="Zaremba-Niedzwiedzka K."/>
            <person name="Martijn J."/>
            <person name="Lind A.E."/>
            <person name="van Eijk R."/>
            <person name="Schleper C."/>
            <person name="Guy L."/>
            <person name="Ettema T.J."/>
        </authorList>
    </citation>
    <scope>NUCLEOTIDE SEQUENCE</scope>
</reference>
<sequence>MEDQSHTHGTGLGTDGWIQQIGLDMIHEHVRWNQAQIQTALQIEMLEDSGGERDDL</sequence>
<dbReference type="EMBL" id="LAZR01001353">
    <property type="protein sequence ID" value="KKN46015.1"/>
    <property type="molecule type" value="Genomic_DNA"/>
</dbReference>
<dbReference type="AlphaFoldDB" id="A0A0F9QP91"/>
<proteinExistence type="predicted"/>